<evidence type="ECO:0000256" key="3">
    <source>
        <dbReference type="ARBA" id="ARBA00022837"/>
    </source>
</evidence>
<dbReference type="InterPro" id="IPR008928">
    <property type="entry name" value="6-hairpin_glycosidase_sf"/>
</dbReference>
<evidence type="ECO:0000256" key="2">
    <source>
        <dbReference type="ARBA" id="ARBA00011245"/>
    </source>
</evidence>
<evidence type="ECO:0000259" key="5">
    <source>
        <dbReference type="Pfam" id="PF07971"/>
    </source>
</evidence>
<dbReference type="Proteomes" id="UP000276603">
    <property type="component" value="Unassembled WGS sequence"/>
</dbReference>
<evidence type="ECO:0000259" key="6">
    <source>
        <dbReference type="Pfam" id="PF17678"/>
    </source>
</evidence>
<dbReference type="PROSITE" id="PS51257">
    <property type="entry name" value="PROKAR_LIPOPROTEIN"/>
    <property type="match status" value="1"/>
</dbReference>
<feature type="chain" id="PRO_5017242270" evidence="4">
    <location>
        <begin position="21"/>
        <end position="753"/>
    </location>
</feature>
<dbReference type="EMBL" id="RBCJ01000003">
    <property type="protein sequence ID" value="RKN80374.1"/>
    <property type="molecule type" value="Genomic_DNA"/>
</dbReference>
<evidence type="ECO:0000256" key="1">
    <source>
        <dbReference type="ARBA" id="ARBA00001913"/>
    </source>
</evidence>
<keyword evidence="7" id="KW-0378">Hydrolase</keyword>
<dbReference type="InterPro" id="IPR005887">
    <property type="entry name" value="GH92_a_mannosidase_put"/>
</dbReference>
<protein>
    <submittedName>
        <fullName evidence="7">Glycoside hydrolase family 92 protein</fullName>
    </submittedName>
</protein>
<keyword evidence="8" id="KW-1185">Reference proteome</keyword>
<comment type="cofactor">
    <cofactor evidence="1">
        <name>Ca(2+)</name>
        <dbReference type="ChEBI" id="CHEBI:29108"/>
    </cofactor>
</comment>
<sequence>MIKIRSLCFVLIIVLFFSCGNETESKDSPEETILGYVDPFIGTGGHGHTYPGATAPFGRVQPSPDNGITGWDWCSGYHVSDSIISGFGQLHLSGTGIGDLTDVLLMPTTETVDVSLFGSGRDTLPYTSKFSHANEKASPGYYQVFLEDPKIDVELTANDYVAYHRYTYKNKEEASSFILDLGYEVNWDKATGSTVQIENDTLISGYRFSTGWARNQKVFFVIGTSRPITDYSLAADGVAMQDTNTVTGTKTGGHFFFDGHKGSVELKVAVSSVSIENAKMNLKLYGSQSFDGVRLETENSWNGLLDKIRVETPVDSLKTIFYTSLYHTQVAPTLFGDANGEFRLQNDSIVKTEGFNMYSTLSLWDVFRAETPLLGILDPELISDMVQSMLTYYDQSGVLPVWVLSGNETGTMPGYHSVSIIAEAYLKGIRDYDTEKAFEAMKKTMMGDERGLGPYKEFGYIPYDIMDQSVSMSLELAYNDWCVGQVAKEMGRERDYTYFNERSKAYQNFHDPYSGFLRGKSSDGATFHEPFDPKVANHIEDTDYTEGNAWQHSWYVLHDVEGLIELHGGNEPFSRMVEQLFTESSELKGDNVSADISGLIGQYAHGNEPSHHIAYMFNKAGQPWRTQYWAREILNSQYTTRPDGLSGNEDCGQMSAWYVMSALGIYPMNPASLEYEIGSPLFKKSTIKLPNNRTFVISAPDTSHENRYVQSVKLNGEPLNRTYVRHGEIVSGGTLDFVMGSQPNKVWAVVEQE</sequence>
<organism evidence="7 8">
    <name type="scientific">Ulvibacterium marinum</name>
    <dbReference type="NCBI Taxonomy" id="2419782"/>
    <lineage>
        <taxon>Bacteria</taxon>
        <taxon>Pseudomonadati</taxon>
        <taxon>Bacteroidota</taxon>
        <taxon>Flavobacteriia</taxon>
        <taxon>Flavobacteriales</taxon>
        <taxon>Flavobacteriaceae</taxon>
        <taxon>Ulvibacterium</taxon>
    </lineage>
</organism>
<feature type="domain" description="Glycosyl hydrolase family 92" evidence="5">
    <location>
        <begin position="277"/>
        <end position="741"/>
    </location>
</feature>
<dbReference type="Gene3D" id="2.70.98.10">
    <property type="match status" value="1"/>
</dbReference>
<dbReference type="PANTHER" id="PTHR12143:SF39">
    <property type="entry name" value="SECRETED PROTEIN"/>
    <property type="match status" value="1"/>
</dbReference>
<comment type="subunit">
    <text evidence="2">Monomer.</text>
</comment>
<reference evidence="7 8" key="1">
    <citation type="submission" date="2018-10" db="EMBL/GenBank/DDBJ databases">
        <title>Ulvibacterium marinum gen. nov., sp. nov., a novel marine bacterium of the family Flavobacteriaceae, isolated from a culture of the green alga Ulva prolifera.</title>
        <authorList>
            <person name="Zhang Z."/>
        </authorList>
    </citation>
    <scope>NUCLEOTIDE SEQUENCE [LARGE SCALE GENOMIC DNA]</scope>
    <source>
        <strain evidence="7 8">CCMM003</strain>
    </source>
</reference>
<dbReference type="FunFam" id="1.20.1050.60:FF:000001">
    <property type="entry name" value="Putative alpha-1,2-mannosidase"/>
    <property type="match status" value="1"/>
</dbReference>
<evidence type="ECO:0000313" key="8">
    <source>
        <dbReference type="Proteomes" id="UP000276603"/>
    </source>
</evidence>
<dbReference type="InterPro" id="IPR014718">
    <property type="entry name" value="GH-type_carb-bd"/>
</dbReference>
<dbReference type="GO" id="GO:0000224">
    <property type="term" value="F:peptide-N4-(N-acetyl-beta-glucosaminyl)asparagine amidase activity"/>
    <property type="evidence" value="ECO:0007669"/>
    <property type="project" value="TreeGrafter"/>
</dbReference>
<dbReference type="NCBIfam" id="TIGR01180">
    <property type="entry name" value="aman2_put"/>
    <property type="match status" value="1"/>
</dbReference>
<keyword evidence="3" id="KW-0106">Calcium</keyword>
<dbReference type="Gene3D" id="1.20.1610.10">
    <property type="entry name" value="alpha-1,2-mannosidases domains"/>
    <property type="match status" value="1"/>
</dbReference>
<dbReference type="Pfam" id="PF17678">
    <property type="entry name" value="Glyco_hydro_92N"/>
    <property type="match status" value="1"/>
</dbReference>
<evidence type="ECO:0000313" key="7">
    <source>
        <dbReference type="EMBL" id="RKN80374.1"/>
    </source>
</evidence>
<dbReference type="Gene3D" id="3.30.2080.10">
    <property type="entry name" value="GH92 mannosidase domain"/>
    <property type="match status" value="1"/>
</dbReference>
<dbReference type="SUPFAM" id="SSF48208">
    <property type="entry name" value="Six-hairpin glycosidases"/>
    <property type="match status" value="1"/>
</dbReference>
<evidence type="ECO:0000256" key="4">
    <source>
        <dbReference type="SAM" id="SignalP"/>
    </source>
</evidence>
<dbReference type="InterPro" id="IPR041371">
    <property type="entry name" value="GH92_N"/>
</dbReference>
<dbReference type="InterPro" id="IPR050883">
    <property type="entry name" value="PNGase"/>
</dbReference>
<dbReference type="AlphaFoldDB" id="A0A3B0C726"/>
<gene>
    <name evidence="7" type="ORF">D7Z94_16730</name>
</gene>
<dbReference type="PANTHER" id="PTHR12143">
    <property type="entry name" value="PEPTIDE N-GLYCANASE PNGASE -RELATED"/>
    <property type="match status" value="1"/>
</dbReference>
<feature type="signal peptide" evidence="4">
    <location>
        <begin position="1"/>
        <end position="20"/>
    </location>
</feature>
<keyword evidence="4" id="KW-0732">Signal</keyword>
<dbReference type="Pfam" id="PF07971">
    <property type="entry name" value="Glyco_hydro_92"/>
    <property type="match status" value="1"/>
</dbReference>
<dbReference type="FunFam" id="3.30.2080.10:FF:000001">
    <property type="entry name" value="Alpha-1,2-mannosidase subfamily"/>
    <property type="match status" value="1"/>
</dbReference>
<comment type="caution">
    <text evidence="7">The sequence shown here is derived from an EMBL/GenBank/DDBJ whole genome shotgun (WGS) entry which is preliminary data.</text>
</comment>
<dbReference type="Gene3D" id="1.20.1050.60">
    <property type="entry name" value="alpha-1,2-mannosidase"/>
    <property type="match status" value="1"/>
</dbReference>
<dbReference type="RefSeq" id="WP_120713183.1">
    <property type="nucleotide sequence ID" value="NZ_RBCJ01000003.1"/>
</dbReference>
<dbReference type="GO" id="GO:0006516">
    <property type="term" value="P:glycoprotein catabolic process"/>
    <property type="evidence" value="ECO:0007669"/>
    <property type="project" value="TreeGrafter"/>
</dbReference>
<dbReference type="InterPro" id="IPR012939">
    <property type="entry name" value="Glyco_hydro_92"/>
</dbReference>
<dbReference type="OrthoDB" id="9804511at2"/>
<dbReference type="GO" id="GO:0005829">
    <property type="term" value="C:cytosol"/>
    <property type="evidence" value="ECO:0007669"/>
    <property type="project" value="TreeGrafter"/>
</dbReference>
<feature type="domain" description="Glycosyl hydrolase family 92 N-terminal" evidence="6">
    <location>
        <begin position="36"/>
        <end position="271"/>
    </location>
</feature>
<name>A0A3B0C726_9FLAO</name>
<proteinExistence type="predicted"/>
<dbReference type="GO" id="GO:0030246">
    <property type="term" value="F:carbohydrate binding"/>
    <property type="evidence" value="ECO:0007669"/>
    <property type="project" value="InterPro"/>
</dbReference>
<accession>A0A3B0C726</accession>
<dbReference type="GO" id="GO:0005975">
    <property type="term" value="P:carbohydrate metabolic process"/>
    <property type="evidence" value="ECO:0007669"/>
    <property type="project" value="InterPro"/>
</dbReference>